<evidence type="ECO:0000313" key="2">
    <source>
        <dbReference type="Proteomes" id="UP001338125"/>
    </source>
</evidence>
<dbReference type="InterPro" id="IPR022234">
    <property type="entry name" value="DUF3759"/>
</dbReference>
<dbReference type="PANTHER" id="PTHR37450:SF1">
    <property type="entry name" value="CIPC PROTEIN"/>
    <property type="match status" value="1"/>
</dbReference>
<dbReference type="EMBL" id="JAVFKD010000012">
    <property type="protein sequence ID" value="KAK5993712.1"/>
    <property type="molecule type" value="Genomic_DNA"/>
</dbReference>
<comment type="caution">
    <text evidence="1">The sequence shown here is derived from an EMBL/GenBank/DDBJ whole genome shotgun (WGS) entry which is preliminary data.</text>
</comment>
<sequence>MGWFSDDSDQSSAYDQYNGLEEHHEASLTHELLSGAVAYEAAKAYEEHCAENGEKSNVHLCTSFHTLTKRPWQIAGEPDDHAKAKEIFAGFAGAILDREIETRGLDWIDRERAQNEAEDHFSNEYQNRYN</sequence>
<dbReference type="PANTHER" id="PTHR37450">
    <property type="entry name" value="CIPC PROTEIN"/>
    <property type="match status" value="1"/>
</dbReference>
<keyword evidence="2" id="KW-1185">Reference proteome</keyword>
<protein>
    <recommendedName>
        <fullName evidence="3">CipC protein</fullName>
    </recommendedName>
</protein>
<reference evidence="1 2" key="1">
    <citation type="submission" date="2024-01" db="EMBL/GenBank/DDBJ databases">
        <title>Complete genome of Cladobotryum mycophilum ATHUM6906.</title>
        <authorList>
            <person name="Christinaki A.C."/>
            <person name="Myridakis A.I."/>
            <person name="Kouvelis V.N."/>
        </authorList>
    </citation>
    <scope>NUCLEOTIDE SEQUENCE [LARGE SCALE GENOMIC DNA]</scope>
    <source>
        <strain evidence="1 2">ATHUM6906</strain>
    </source>
</reference>
<proteinExistence type="predicted"/>
<dbReference type="Proteomes" id="UP001338125">
    <property type="component" value="Unassembled WGS sequence"/>
</dbReference>
<evidence type="ECO:0000313" key="1">
    <source>
        <dbReference type="EMBL" id="KAK5993712.1"/>
    </source>
</evidence>
<evidence type="ECO:0008006" key="3">
    <source>
        <dbReference type="Google" id="ProtNLM"/>
    </source>
</evidence>
<name>A0ABR0SNK1_9HYPO</name>
<gene>
    <name evidence="1" type="ORF">PT974_07148</name>
</gene>
<organism evidence="1 2">
    <name type="scientific">Cladobotryum mycophilum</name>
    <dbReference type="NCBI Taxonomy" id="491253"/>
    <lineage>
        <taxon>Eukaryota</taxon>
        <taxon>Fungi</taxon>
        <taxon>Dikarya</taxon>
        <taxon>Ascomycota</taxon>
        <taxon>Pezizomycotina</taxon>
        <taxon>Sordariomycetes</taxon>
        <taxon>Hypocreomycetidae</taxon>
        <taxon>Hypocreales</taxon>
        <taxon>Hypocreaceae</taxon>
        <taxon>Cladobotryum</taxon>
    </lineage>
</organism>
<accession>A0ABR0SNK1</accession>
<dbReference type="Pfam" id="PF12585">
    <property type="entry name" value="DUF3759"/>
    <property type="match status" value="1"/>
</dbReference>